<dbReference type="AlphaFoldDB" id="H9G884"/>
<reference evidence="2" key="1">
    <citation type="submission" date="2009-12" db="EMBL/GenBank/DDBJ databases">
        <title>The Genome Sequence of Anolis carolinensis (Green Anole Lizard).</title>
        <authorList>
            <consortium name="The Genome Sequencing Platform"/>
            <person name="Di Palma F."/>
            <person name="Alfoldi J."/>
            <person name="Heiman D."/>
            <person name="Young S."/>
            <person name="Grabherr M."/>
            <person name="Johnson J."/>
            <person name="Lander E.S."/>
            <person name="Lindblad-Toh K."/>
        </authorList>
    </citation>
    <scope>NUCLEOTIDE SEQUENCE [LARGE SCALE GENOMIC DNA]</scope>
    <source>
        <strain evidence="2">JBL SC #1</strain>
    </source>
</reference>
<dbReference type="KEGG" id="acs:103279606"/>
<evidence type="ECO:0000313" key="2">
    <source>
        <dbReference type="Ensembl" id="ENSACAP00000003798.4"/>
    </source>
</evidence>
<name>H9G884_ANOCA</name>
<dbReference type="Ensembl" id="ENSACAT00000003890.4">
    <property type="protein sequence ID" value="ENSACAP00000003798.4"/>
    <property type="gene ID" value="ENSACAG00000003909.4"/>
</dbReference>
<protein>
    <submittedName>
        <fullName evidence="2">Breast carcinoma amplified sequence 4</fullName>
    </submittedName>
</protein>
<dbReference type="STRING" id="28377.ENSACAP00000003798"/>
<reference evidence="2" key="2">
    <citation type="submission" date="2025-08" db="UniProtKB">
        <authorList>
            <consortium name="Ensembl"/>
        </authorList>
    </citation>
    <scope>IDENTIFICATION</scope>
</reference>
<feature type="compositionally biased region" description="Acidic residues" evidence="1">
    <location>
        <begin position="40"/>
        <end position="50"/>
    </location>
</feature>
<dbReference type="PANTHER" id="PTHR16230">
    <property type="entry name" value="CAPPUCCINO"/>
    <property type="match status" value="1"/>
</dbReference>
<dbReference type="InterPro" id="IPR024857">
    <property type="entry name" value="Cappuccino"/>
</dbReference>
<dbReference type="GO" id="GO:0031083">
    <property type="term" value="C:BLOC-1 complex"/>
    <property type="evidence" value="ECO:0000318"/>
    <property type="project" value="GO_Central"/>
</dbReference>
<keyword evidence="3" id="KW-1185">Reference proteome</keyword>
<gene>
    <name evidence="2" type="primary">BCAS4</name>
</gene>
<dbReference type="Bgee" id="ENSACAG00000003909">
    <property type="expression patterns" value="Expressed in lung and 13 other cell types or tissues"/>
</dbReference>
<feature type="region of interest" description="Disordered" evidence="1">
    <location>
        <begin position="15"/>
        <end position="71"/>
    </location>
</feature>
<dbReference type="OrthoDB" id="2372305at2759"/>
<organism evidence="2 3">
    <name type="scientific">Anolis carolinensis</name>
    <name type="common">Green anole</name>
    <name type="synonym">American chameleon</name>
    <dbReference type="NCBI Taxonomy" id="28377"/>
    <lineage>
        <taxon>Eukaryota</taxon>
        <taxon>Metazoa</taxon>
        <taxon>Chordata</taxon>
        <taxon>Craniata</taxon>
        <taxon>Vertebrata</taxon>
        <taxon>Euteleostomi</taxon>
        <taxon>Lepidosauria</taxon>
        <taxon>Squamata</taxon>
        <taxon>Bifurcata</taxon>
        <taxon>Unidentata</taxon>
        <taxon>Episquamata</taxon>
        <taxon>Toxicofera</taxon>
        <taxon>Iguania</taxon>
        <taxon>Dactyloidae</taxon>
        <taxon>Anolis</taxon>
    </lineage>
</organism>
<dbReference type="eggNOG" id="ENOG502SAED">
    <property type="taxonomic scope" value="Eukaryota"/>
</dbReference>
<dbReference type="Proteomes" id="UP000001646">
    <property type="component" value="Unplaced"/>
</dbReference>
<reference evidence="2" key="3">
    <citation type="submission" date="2025-09" db="UniProtKB">
        <authorList>
            <consortium name="Ensembl"/>
        </authorList>
    </citation>
    <scope>IDENTIFICATION</scope>
</reference>
<sequence length="252" mass="28031">MSLAWVPEEELSAAFFRDSPSSPSPPSFSLSSGGSRAVEEKEESEEEETPEGAVVATGGGGGKEAAGGEKSEAHHFAHCLVPEAGGEMKEVEERIEEMLIKLDEFCSITDMIRTDTTQLLDEMTPLIRAKMIEMNNIYTQVDKLEAFVKMVACHVSFLEEQVVEAEKTRAIFPCTVQKLLGIPSFKKERTSSPQHTYNLPELYRTEDYFNNKYIGLAGHDTSRAMSWTLQNLRAILLVPAGNMLRTVLHRNS</sequence>
<dbReference type="GeneTree" id="ENSGT00390000006790"/>
<proteinExistence type="predicted"/>
<dbReference type="HOGENOM" id="CLU_096507_5_0_1"/>
<dbReference type="InParanoid" id="H9G884"/>
<dbReference type="PANTHER" id="PTHR16230:SF5">
    <property type="entry name" value="BREAST CARCINOMA-AMPLIFIED SEQUENCE 4"/>
    <property type="match status" value="1"/>
</dbReference>
<evidence type="ECO:0000256" key="1">
    <source>
        <dbReference type="SAM" id="MobiDB-lite"/>
    </source>
</evidence>
<evidence type="ECO:0000313" key="3">
    <source>
        <dbReference type="Proteomes" id="UP000001646"/>
    </source>
</evidence>
<accession>H9G884</accession>